<evidence type="ECO:0000256" key="1">
    <source>
        <dbReference type="SAM" id="MobiDB-lite"/>
    </source>
</evidence>
<dbReference type="RefSeq" id="WP_069846821.1">
    <property type="nucleotide sequence ID" value="NZ_CP014859.1"/>
</dbReference>
<reference evidence="3" key="1">
    <citation type="submission" date="2016-03" db="EMBL/GenBank/DDBJ databases">
        <title>Complete genome sequence of the type strain Actinoalloteichus hymeniacidonis DSM 45092.</title>
        <authorList>
            <person name="Schaffert L."/>
            <person name="Albersmeier A."/>
            <person name="Winkler A."/>
            <person name="Kalinowski J."/>
            <person name="Zotchev S."/>
            <person name="Ruckert C."/>
        </authorList>
    </citation>
    <scope>NUCLEOTIDE SEQUENCE [LARGE SCALE GENOMIC DNA]</scope>
    <source>
        <strain evidence="3">HPA177(T) (DSM 45092(T))</strain>
    </source>
</reference>
<organism evidence="2 3">
    <name type="scientific">Actinoalloteichus hymeniacidonis</name>
    <dbReference type="NCBI Taxonomy" id="340345"/>
    <lineage>
        <taxon>Bacteria</taxon>
        <taxon>Bacillati</taxon>
        <taxon>Actinomycetota</taxon>
        <taxon>Actinomycetes</taxon>
        <taxon>Pseudonocardiales</taxon>
        <taxon>Pseudonocardiaceae</taxon>
        <taxon>Actinoalloteichus</taxon>
    </lineage>
</organism>
<gene>
    <name evidence="2" type="ORF">TL08_04575</name>
</gene>
<feature type="region of interest" description="Disordered" evidence="1">
    <location>
        <begin position="153"/>
        <end position="172"/>
    </location>
</feature>
<sequence length="172" mass="19413">MNMHRESSPDAAVPEWERRAQDRHPARSFAFYRLFYGRDTAYGPCKAQLELSECRRRLILRPGCVYPFAVLLDRAEVLFLVLGLSGDVRNELRVTRERPRADEPTVAGLTVEQHGRRLGIAVRWGDQEMVMTFSPEQREALVELLRAGLAMFPLPPGEQPSEPTASPAEPAA</sequence>
<accession>A0AAC9HMW2</accession>
<evidence type="ECO:0000313" key="3">
    <source>
        <dbReference type="Proteomes" id="UP000095210"/>
    </source>
</evidence>
<dbReference type="AlphaFoldDB" id="A0AAC9HMW2"/>
<protein>
    <submittedName>
        <fullName evidence="2">Uncharacterized protein</fullName>
    </submittedName>
</protein>
<feature type="compositionally biased region" description="Low complexity" evidence="1">
    <location>
        <begin position="160"/>
        <end position="172"/>
    </location>
</feature>
<name>A0AAC9HMW2_9PSEU</name>
<dbReference type="KEGG" id="ahm:TL08_04575"/>
<dbReference type="Proteomes" id="UP000095210">
    <property type="component" value="Chromosome"/>
</dbReference>
<evidence type="ECO:0000313" key="2">
    <source>
        <dbReference type="EMBL" id="AOS61745.1"/>
    </source>
</evidence>
<keyword evidence="3" id="KW-1185">Reference proteome</keyword>
<dbReference type="EMBL" id="CP014859">
    <property type="protein sequence ID" value="AOS61745.1"/>
    <property type="molecule type" value="Genomic_DNA"/>
</dbReference>
<proteinExistence type="predicted"/>